<feature type="domain" description="TIR" evidence="16">
    <location>
        <begin position="793"/>
        <end position="934"/>
    </location>
</feature>
<dbReference type="GO" id="GO:0002224">
    <property type="term" value="P:toll-like receptor signaling pathway"/>
    <property type="evidence" value="ECO:0007669"/>
    <property type="project" value="TreeGrafter"/>
</dbReference>
<dbReference type="Pfam" id="PF00560">
    <property type="entry name" value="LRR_1"/>
    <property type="match status" value="1"/>
</dbReference>
<dbReference type="SMART" id="SM00255">
    <property type="entry name" value="TIR"/>
    <property type="match status" value="1"/>
</dbReference>
<keyword evidence="3" id="KW-0399">Innate immunity</keyword>
<reference evidence="17" key="1">
    <citation type="submission" date="2021-05" db="EMBL/GenBank/DDBJ databases">
        <authorList>
            <person name="Tigano A."/>
        </authorList>
    </citation>
    <scope>NUCLEOTIDE SEQUENCE</scope>
</reference>
<organism evidence="17 18">
    <name type="scientific">Menidia menidia</name>
    <name type="common">Atlantic silverside</name>
    <dbReference type="NCBI Taxonomy" id="238744"/>
    <lineage>
        <taxon>Eukaryota</taxon>
        <taxon>Metazoa</taxon>
        <taxon>Chordata</taxon>
        <taxon>Craniata</taxon>
        <taxon>Vertebrata</taxon>
        <taxon>Euteleostomi</taxon>
        <taxon>Actinopterygii</taxon>
        <taxon>Neopterygii</taxon>
        <taxon>Teleostei</taxon>
        <taxon>Neoteleostei</taxon>
        <taxon>Acanthomorphata</taxon>
        <taxon>Ovalentaria</taxon>
        <taxon>Atherinomorphae</taxon>
        <taxon>Atheriniformes</taxon>
        <taxon>Atherinopsidae</taxon>
        <taxon>Menidiinae</taxon>
        <taxon>Menidia</taxon>
    </lineage>
</organism>
<evidence type="ECO:0000256" key="13">
    <source>
        <dbReference type="ARBA" id="ARBA00023198"/>
    </source>
</evidence>
<dbReference type="Gene3D" id="3.40.50.10140">
    <property type="entry name" value="Toll/interleukin-1 receptor homology (TIR) domain"/>
    <property type="match status" value="1"/>
</dbReference>
<proteinExistence type="inferred from homology"/>
<evidence type="ECO:0000256" key="12">
    <source>
        <dbReference type="ARBA" id="ARBA00023180"/>
    </source>
</evidence>
<dbReference type="GO" id="GO:0005886">
    <property type="term" value="C:plasma membrane"/>
    <property type="evidence" value="ECO:0007669"/>
    <property type="project" value="TreeGrafter"/>
</dbReference>
<dbReference type="PROSITE" id="PS51450">
    <property type="entry name" value="LRR"/>
    <property type="match status" value="4"/>
</dbReference>
<dbReference type="InterPro" id="IPR032675">
    <property type="entry name" value="LRR_dom_sf"/>
</dbReference>
<evidence type="ECO:0000256" key="15">
    <source>
        <dbReference type="SAM" id="SignalP"/>
    </source>
</evidence>
<evidence type="ECO:0000256" key="7">
    <source>
        <dbReference type="ARBA" id="ARBA00022737"/>
    </source>
</evidence>
<keyword evidence="9 14" id="KW-1133">Transmembrane helix</keyword>
<dbReference type="Proteomes" id="UP000677803">
    <property type="component" value="Unassembled WGS sequence"/>
</dbReference>
<dbReference type="Pfam" id="PF01582">
    <property type="entry name" value="TIR"/>
    <property type="match status" value="1"/>
</dbReference>
<keyword evidence="11" id="KW-0675">Receptor</keyword>
<dbReference type="SMART" id="SM00364">
    <property type="entry name" value="LRR_BAC"/>
    <property type="match status" value="6"/>
</dbReference>
<evidence type="ECO:0000256" key="8">
    <source>
        <dbReference type="ARBA" id="ARBA00022859"/>
    </source>
</evidence>
<dbReference type="SUPFAM" id="SSF52200">
    <property type="entry name" value="Toll/Interleukin receptor TIR domain"/>
    <property type="match status" value="1"/>
</dbReference>
<keyword evidence="18" id="KW-1185">Reference proteome</keyword>
<evidence type="ECO:0000313" key="18">
    <source>
        <dbReference type="Proteomes" id="UP000677803"/>
    </source>
</evidence>
<feature type="transmembrane region" description="Helical" evidence="14">
    <location>
        <begin position="746"/>
        <end position="766"/>
    </location>
</feature>
<feature type="signal peptide" evidence="15">
    <location>
        <begin position="1"/>
        <end position="29"/>
    </location>
</feature>
<dbReference type="EMBL" id="CAJRST010005557">
    <property type="protein sequence ID" value="CAG5887586.1"/>
    <property type="molecule type" value="Genomic_DNA"/>
</dbReference>
<keyword evidence="6 15" id="KW-0732">Signal</keyword>
<comment type="caution">
    <text evidence="17">The sequence shown here is derived from an EMBL/GenBank/DDBJ whole genome shotgun (WGS) entry which is preliminary data.</text>
</comment>
<name>A0A8S4AKG9_9TELE</name>
<evidence type="ECO:0000256" key="4">
    <source>
        <dbReference type="ARBA" id="ARBA00022614"/>
    </source>
</evidence>
<keyword evidence="8" id="KW-0391">Immunity</keyword>
<dbReference type="InterPro" id="IPR035897">
    <property type="entry name" value="Toll_tir_struct_dom_sf"/>
</dbReference>
<dbReference type="Gene3D" id="3.80.10.10">
    <property type="entry name" value="Ribonuclease Inhibitor"/>
    <property type="match status" value="4"/>
</dbReference>
<keyword evidence="10 14" id="KW-0472">Membrane</keyword>
<dbReference type="SUPFAM" id="SSF52058">
    <property type="entry name" value="L domain-like"/>
    <property type="match status" value="2"/>
</dbReference>
<protein>
    <submittedName>
        <fullName evidence="17">(Atlantic silverside) hypothetical protein</fullName>
    </submittedName>
</protein>
<evidence type="ECO:0000256" key="6">
    <source>
        <dbReference type="ARBA" id="ARBA00022729"/>
    </source>
</evidence>
<feature type="chain" id="PRO_5035824422" evidence="15">
    <location>
        <begin position="30"/>
        <end position="952"/>
    </location>
</feature>
<evidence type="ECO:0000256" key="10">
    <source>
        <dbReference type="ARBA" id="ARBA00023136"/>
    </source>
</evidence>
<dbReference type="GO" id="GO:0006954">
    <property type="term" value="P:inflammatory response"/>
    <property type="evidence" value="ECO:0007669"/>
    <property type="project" value="UniProtKB-KW"/>
</dbReference>
<keyword evidence="4" id="KW-0433">Leucine-rich repeat</keyword>
<evidence type="ECO:0000256" key="5">
    <source>
        <dbReference type="ARBA" id="ARBA00022692"/>
    </source>
</evidence>
<dbReference type="OrthoDB" id="1421090at2759"/>
<dbReference type="InterPro" id="IPR000157">
    <property type="entry name" value="TIR_dom"/>
</dbReference>
<evidence type="ECO:0000259" key="16">
    <source>
        <dbReference type="PROSITE" id="PS50104"/>
    </source>
</evidence>
<dbReference type="GO" id="GO:0038023">
    <property type="term" value="F:signaling receptor activity"/>
    <property type="evidence" value="ECO:0007669"/>
    <property type="project" value="TreeGrafter"/>
</dbReference>
<dbReference type="FunFam" id="3.80.10.10:FF:001164">
    <property type="entry name" value="GH01279p"/>
    <property type="match status" value="1"/>
</dbReference>
<keyword evidence="13" id="KW-0395">Inflammatory response</keyword>
<evidence type="ECO:0000313" key="17">
    <source>
        <dbReference type="EMBL" id="CAG5887586.1"/>
    </source>
</evidence>
<evidence type="ECO:0000256" key="3">
    <source>
        <dbReference type="ARBA" id="ARBA00022588"/>
    </source>
</evidence>
<keyword evidence="5 14" id="KW-0812">Transmembrane</keyword>
<comment type="similarity">
    <text evidence="2">Belongs to the Toll-like receptor family.</text>
</comment>
<evidence type="ECO:0000256" key="9">
    <source>
        <dbReference type="ARBA" id="ARBA00022989"/>
    </source>
</evidence>
<dbReference type="PROSITE" id="PS50104">
    <property type="entry name" value="TIR"/>
    <property type="match status" value="1"/>
</dbReference>
<dbReference type="AlphaFoldDB" id="A0A8S4AKG9"/>
<dbReference type="SMART" id="SM00369">
    <property type="entry name" value="LRR_TYP"/>
    <property type="match status" value="13"/>
</dbReference>
<comment type="subcellular location">
    <subcellularLocation>
        <location evidence="1">Membrane</location>
        <topology evidence="1">Single-pass type I membrane protein</topology>
    </subcellularLocation>
</comment>
<evidence type="ECO:0000256" key="1">
    <source>
        <dbReference type="ARBA" id="ARBA00004479"/>
    </source>
</evidence>
<dbReference type="Pfam" id="PF13855">
    <property type="entry name" value="LRR_8"/>
    <property type="match status" value="3"/>
</dbReference>
<keyword evidence="7" id="KW-0677">Repeat</keyword>
<evidence type="ECO:0000256" key="2">
    <source>
        <dbReference type="ARBA" id="ARBA00009634"/>
    </source>
</evidence>
<evidence type="ECO:0000256" key="14">
    <source>
        <dbReference type="SAM" id="Phobius"/>
    </source>
</evidence>
<dbReference type="InterPro" id="IPR003591">
    <property type="entry name" value="Leu-rich_rpt_typical-subtyp"/>
</dbReference>
<dbReference type="PANTHER" id="PTHR24365:SF522">
    <property type="entry name" value="LOW QUALITY PROTEIN: TOLL-LIKE RECEPTOR 13-RELATED"/>
    <property type="match status" value="1"/>
</dbReference>
<gene>
    <name evidence="17" type="ORF">MMEN_LOCUS6060</name>
</gene>
<sequence>MMSIWGNFLSHFILTLLCVPLFLTPASLAHFLKNCSIDYQRNPTDDLILECGNSKLVTIPDDLPKNAVSVNLLNNKLTWIKKEDFGGLTKLRHLNLQHNDIARVDSGSFSDLETLKRLHISSNKITNLTCDIFQGLSNLTELLLDRNEIQVIPACALRFLTSLLSLDLSSNMIQQVTDIQPVLQLSQLQILNIRLNQLSSFETKDLLLNESSNLRVLDVSFNKLEKFSITTPIFPYLQRIDLSQIGGHSGLVWDITNKTLLENITQLYLNRPLISFKGIQTILHSLDSLTHLRLNYMDELIKKGLLSQVCKIPTLRQLDVFFNNFSFTSIKLSPCSGLRRLDLSLTSMSELPKGSIQSMKQLQFLSLEGNFLRKVPDDIRSLGSLQILRLNSNIISRLSCEDFFKTIHLRELTLSNNHISKLDKCVFKNLSNLTFLDLSDNLIWTIESAFQTALHQLEVLNISQNTINIIEGGDFRGLRSLQHLDVVSDKILRVYPEAFDGLINLQTLAVSLALEYEPKFCKLQHLENLTILFSIPDTWKSSYRNNYKTCLKSLRSFTVICNGYHYGFPLDVESEMLKDMKDIEEFTAVNIYVQAPKKDTFEFNHQLKSLTIMKTDLSDLDPELFHSIPHLQVLTLSECGLTSLDFVIRANLTALRYLKLSDNEIAVINETVFQSLPALTYLDVANNPFTCDCSNAGFIHWVRTNQQTLVVNAHQYTCSFPVDSRGSMLLDFDIQLCWGSDSFLCFIFSFCLVVATLLASFIYRFMRWQISYSAQLFLAFLYNSRKKMKECSPQFDAFVSYNTHDEDWVYQVMLPELEEEQGLRLCLHHRDFQPGKPIIDNITDAIYGSRKTICVISRHYLQSEWCSREIQMASFRLFDEKKDVLILLFLEEIHSYELSPYYRMRKMLKKRTYFNWPQAVQHPRVFWQNLKRALQTAEEATENENLLTGPRN</sequence>
<dbReference type="GO" id="GO:0045087">
    <property type="term" value="P:innate immune response"/>
    <property type="evidence" value="ECO:0007669"/>
    <property type="project" value="UniProtKB-KW"/>
</dbReference>
<keyword evidence="12" id="KW-0325">Glycoprotein</keyword>
<evidence type="ECO:0000256" key="11">
    <source>
        <dbReference type="ARBA" id="ARBA00023170"/>
    </source>
</evidence>
<dbReference type="PANTHER" id="PTHR24365">
    <property type="entry name" value="TOLL-LIKE RECEPTOR"/>
    <property type="match status" value="1"/>
</dbReference>
<accession>A0A8S4AKG9</accession>
<dbReference type="SMART" id="SM00365">
    <property type="entry name" value="LRR_SD22"/>
    <property type="match status" value="8"/>
</dbReference>
<dbReference type="FunFam" id="3.40.50.10140:FF:000001">
    <property type="entry name" value="Toll-like receptor 2"/>
    <property type="match status" value="1"/>
</dbReference>
<dbReference type="InterPro" id="IPR001611">
    <property type="entry name" value="Leu-rich_rpt"/>
</dbReference>